<dbReference type="InterPro" id="IPR001932">
    <property type="entry name" value="PPM-type_phosphatase-like_dom"/>
</dbReference>
<dbReference type="CDD" id="cd00143">
    <property type="entry name" value="PP2Cc"/>
    <property type="match status" value="1"/>
</dbReference>
<gene>
    <name evidence="3" type="ORF">DYY88_07310</name>
</gene>
<dbReference type="PANTHER" id="PTHR13832:SF827">
    <property type="entry name" value="PROTEIN PHOSPHATASE 1L"/>
    <property type="match status" value="1"/>
</dbReference>
<dbReference type="InterPro" id="IPR015655">
    <property type="entry name" value="PP2C"/>
</dbReference>
<dbReference type="EMBL" id="QVFV01000002">
    <property type="protein sequence ID" value="RZM78607.1"/>
    <property type="molecule type" value="Genomic_DNA"/>
</dbReference>
<name>A0A4Q7E789_9CYAN</name>
<dbReference type="PANTHER" id="PTHR13832">
    <property type="entry name" value="PROTEIN PHOSPHATASE 2C"/>
    <property type="match status" value="1"/>
</dbReference>
<comment type="caution">
    <text evidence="3">The sequence shown here is derived from an EMBL/GenBank/DDBJ whole genome shotgun (WGS) entry which is preliminary data.</text>
</comment>
<evidence type="ECO:0000259" key="2">
    <source>
        <dbReference type="PROSITE" id="PS51746"/>
    </source>
</evidence>
<dbReference type="InterPro" id="IPR036457">
    <property type="entry name" value="PPM-type-like_dom_sf"/>
</dbReference>
<keyword evidence="1" id="KW-0812">Transmembrane</keyword>
<dbReference type="GO" id="GO:0004722">
    <property type="term" value="F:protein serine/threonine phosphatase activity"/>
    <property type="evidence" value="ECO:0007669"/>
    <property type="project" value="InterPro"/>
</dbReference>
<sequence length="599" mass="65842">MTVSAERVGTQTRVCLWAIGAGTEAVAVGDTIGDRYEVIAPHIWQDLKPETPPAKPDAWPPSVPRYLHAHRQRLHVPGVYDVLPQKGKKEPWILLENAPVNARSGELFPPLTERWPQVTAVRQLSWLWQIWQLWQELEPLKVASSLLEPENIRVEGWRVRLLRLIPDEQPPTLQDLGASWTGLVDSAQGAIAASLRNLVQSMTTTELAAEQLSVDLNYLLLRESATYRPRFRVAGNTDPGPNQARNEDACFPVGEQSEMPTPRIAIVCDGVGGHEAGEVASQIVVRSLHPQLQGLLAECGREEIAVPPQVVAQQIEAAIRVVNDLVNAQNDLQGRSERQRMGTTLVMALVVPQRIKTPNGWIQVDEVYIAQVGDSRAYWITPDYCHQLTVDDDIAGRETLAGRAFYSTLRDRPEASSLTQAIGTRNSQYLTPHVQRLTLDEEGVLLLCTDGLSDNYQIENAWANYIGLITKDIISLQSAVDSWIQLANQKNGHDNVAVALMHVKPLLANAFGATPEMPAEDDEPTAEDLTDASKALLYGEEDAAATTAEQTGGGPTATIPQWWIAVVAIGILFFAGVFGWWIAGQLSAPPTESEIESVE</sequence>
<evidence type="ECO:0000256" key="1">
    <source>
        <dbReference type="SAM" id="Phobius"/>
    </source>
</evidence>
<reference evidence="3 4" key="1">
    <citation type="submission" date="2018-11" db="EMBL/GenBank/DDBJ databases">
        <title>Whole genome sequencing of an environmental sample.</title>
        <authorList>
            <person name="Sarangi A.N."/>
            <person name="Singh D."/>
            <person name="Tripathy S."/>
        </authorList>
    </citation>
    <scope>NUCLEOTIDE SEQUENCE [LARGE SCALE GENOMIC DNA]</scope>
    <source>
        <strain evidence="3 4">Lakshadweep</strain>
    </source>
</reference>
<accession>A0A4Q7E789</accession>
<dbReference type="RefSeq" id="WP_044151379.1">
    <property type="nucleotide sequence ID" value="NZ_QVFV01000002.1"/>
</dbReference>
<dbReference type="AlphaFoldDB" id="A0A4Q7E789"/>
<organism evidence="3 4">
    <name type="scientific">Leptolyngbya iicbica LK</name>
    <dbReference type="NCBI Taxonomy" id="2294035"/>
    <lineage>
        <taxon>Bacteria</taxon>
        <taxon>Bacillati</taxon>
        <taxon>Cyanobacteriota</taxon>
        <taxon>Cyanophyceae</taxon>
        <taxon>Leptolyngbyales</taxon>
        <taxon>Leptolyngbyaceae</taxon>
        <taxon>Leptolyngbya group</taxon>
        <taxon>Leptolyngbya</taxon>
        <taxon>Leptolyngbya iicbica</taxon>
    </lineage>
</organism>
<dbReference type="Proteomes" id="UP000292459">
    <property type="component" value="Unassembled WGS sequence"/>
</dbReference>
<dbReference type="Gene3D" id="3.60.40.10">
    <property type="entry name" value="PPM-type phosphatase domain"/>
    <property type="match status" value="1"/>
</dbReference>
<keyword evidence="1" id="KW-1133">Transmembrane helix</keyword>
<dbReference type="SMART" id="SM00332">
    <property type="entry name" value="PP2Cc"/>
    <property type="match status" value="1"/>
</dbReference>
<proteinExistence type="predicted"/>
<keyword evidence="1" id="KW-0472">Membrane</keyword>
<keyword evidence="4" id="KW-1185">Reference proteome</keyword>
<feature type="transmembrane region" description="Helical" evidence="1">
    <location>
        <begin position="562"/>
        <end position="583"/>
    </location>
</feature>
<dbReference type="SMART" id="SM00331">
    <property type="entry name" value="PP2C_SIG"/>
    <property type="match status" value="1"/>
</dbReference>
<evidence type="ECO:0000313" key="4">
    <source>
        <dbReference type="Proteomes" id="UP000292459"/>
    </source>
</evidence>
<dbReference type="Pfam" id="PF13672">
    <property type="entry name" value="PP2C_2"/>
    <property type="match status" value="1"/>
</dbReference>
<feature type="domain" description="PPM-type phosphatase" evidence="2">
    <location>
        <begin position="232"/>
        <end position="503"/>
    </location>
</feature>
<dbReference type="PROSITE" id="PS51746">
    <property type="entry name" value="PPM_2"/>
    <property type="match status" value="1"/>
</dbReference>
<protein>
    <submittedName>
        <fullName evidence="3">Serine/threonine protein phosphatase</fullName>
    </submittedName>
</protein>
<evidence type="ECO:0000313" key="3">
    <source>
        <dbReference type="EMBL" id="RZM78607.1"/>
    </source>
</evidence>
<dbReference type="OrthoDB" id="500607at2"/>
<dbReference type="SUPFAM" id="SSF81606">
    <property type="entry name" value="PP2C-like"/>
    <property type="match status" value="1"/>
</dbReference>